<dbReference type="InterPro" id="IPR018929">
    <property type="entry name" value="DUF2510"/>
</dbReference>
<accession>A0ABV1WFF1</accession>
<sequence length="304" mass="31044">MTPPPGWYRDPSAPHLERWWDGTAWTDHRRAPEAPQPMPPTPPPPPAGGGSTRAKAVALTTAGAVLFAAIVTGAVVLGRDDGSGSGVRAAPSYPSATTAAPSTVAPSSSPSATGDPSVVVDQLDGITLPLPDGWEKPQYAADDDAVMTTRGTYDCPARTGVCRHGVVITRTASGTDLTAPKALAERDIADAADQAYDENAAGQRLYGGITSHRAVASGQIAVAGRAGYFVRWRVRTALGPGGYVESLVFPSSVGTEAPVVVRFVFDAGPDGPPLSDIERITKGIRPVGDAATGGGVGSSIGPSN</sequence>
<evidence type="ECO:0000313" key="4">
    <source>
        <dbReference type="EMBL" id="MER6982516.1"/>
    </source>
</evidence>
<feature type="region of interest" description="Disordered" evidence="1">
    <location>
        <begin position="1"/>
        <end position="54"/>
    </location>
</feature>
<keyword evidence="2" id="KW-0812">Transmembrane</keyword>
<organism evidence="4 5">
    <name type="scientific">Streptomyces carpinensis</name>
    <dbReference type="NCBI Taxonomy" id="66369"/>
    <lineage>
        <taxon>Bacteria</taxon>
        <taxon>Bacillati</taxon>
        <taxon>Actinomycetota</taxon>
        <taxon>Actinomycetes</taxon>
        <taxon>Kitasatosporales</taxon>
        <taxon>Streptomycetaceae</taxon>
        <taxon>Streptomyces</taxon>
    </lineage>
</organism>
<proteinExistence type="predicted"/>
<keyword evidence="2" id="KW-1133">Transmembrane helix</keyword>
<evidence type="ECO:0000256" key="1">
    <source>
        <dbReference type="SAM" id="MobiDB-lite"/>
    </source>
</evidence>
<feature type="region of interest" description="Disordered" evidence="1">
    <location>
        <begin position="82"/>
        <end position="116"/>
    </location>
</feature>
<feature type="compositionally biased region" description="Low complexity" evidence="1">
    <location>
        <begin position="89"/>
        <end position="113"/>
    </location>
</feature>
<gene>
    <name evidence="4" type="ORF">ABT317_37510</name>
</gene>
<protein>
    <submittedName>
        <fullName evidence="4">DUF2510 domain-containing protein</fullName>
    </submittedName>
</protein>
<dbReference type="Proteomes" id="UP001458415">
    <property type="component" value="Unassembled WGS sequence"/>
</dbReference>
<name>A0ABV1WFF1_9ACTN</name>
<dbReference type="EMBL" id="JBEPCU010001059">
    <property type="protein sequence ID" value="MER6982516.1"/>
    <property type="molecule type" value="Genomic_DNA"/>
</dbReference>
<keyword evidence="5" id="KW-1185">Reference proteome</keyword>
<feature type="domain" description="DUF2510" evidence="3">
    <location>
        <begin position="5"/>
        <end position="37"/>
    </location>
</feature>
<evidence type="ECO:0000256" key="2">
    <source>
        <dbReference type="SAM" id="Phobius"/>
    </source>
</evidence>
<evidence type="ECO:0000259" key="3">
    <source>
        <dbReference type="Pfam" id="PF10708"/>
    </source>
</evidence>
<feature type="compositionally biased region" description="Pro residues" evidence="1">
    <location>
        <begin position="34"/>
        <end position="47"/>
    </location>
</feature>
<comment type="caution">
    <text evidence="4">The sequence shown here is derived from an EMBL/GenBank/DDBJ whole genome shotgun (WGS) entry which is preliminary data.</text>
</comment>
<feature type="transmembrane region" description="Helical" evidence="2">
    <location>
        <begin position="56"/>
        <end position="78"/>
    </location>
</feature>
<keyword evidence="2" id="KW-0472">Membrane</keyword>
<dbReference type="RefSeq" id="WP_086729367.1">
    <property type="nucleotide sequence ID" value="NZ_MUBM01000302.1"/>
</dbReference>
<evidence type="ECO:0000313" key="5">
    <source>
        <dbReference type="Proteomes" id="UP001458415"/>
    </source>
</evidence>
<feature type="compositionally biased region" description="Basic and acidic residues" evidence="1">
    <location>
        <begin position="15"/>
        <end position="32"/>
    </location>
</feature>
<dbReference type="Pfam" id="PF10708">
    <property type="entry name" value="DUF2510"/>
    <property type="match status" value="1"/>
</dbReference>
<reference evidence="4 5" key="1">
    <citation type="submission" date="2024-06" db="EMBL/GenBank/DDBJ databases">
        <title>The Natural Products Discovery Center: Release of the First 8490 Sequenced Strains for Exploring Actinobacteria Biosynthetic Diversity.</title>
        <authorList>
            <person name="Kalkreuter E."/>
            <person name="Kautsar S.A."/>
            <person name="Yang D."/>
            <person name="Bader C.D."/>
            <person name="Teijaro C.N."/>
            <person name="Fluegel L."/>
            <person name="Davis C.M."/>
            <person name="Simpson J.R."/>
            <person name="Lauterbach L."/>
            <person name="Steele A.D."/>
            <person name="Gui C."/>
            <person name="Meng S."/>
            <person name="Li G."/>
            <person name="Viehrig K."/>
            <person name="Ye F."/>
            <person name="Su P."/>
            <person name="Kiefer A.F."/>
            <person name="Nichols A."/>
            <person name="Cepeda A.J."/>
            <person name="Yan W."/>
            <person name="Fan B."/>
            <person name="Jiang Y."/>
            <person name="Adhikari A."/>
            <person name="Zheng C.-J."/>
            <person name="Schuster L."/>
            <person name="Cowan T.M."/>
            <person name="Smanski M.J."/>
            <person name="Chevrette M.G."/>
            <person name="De Carvalho L.P.S."/>
            <person name="Shen B."/>
        </authorList>
    </citation>
    <scope>NUCLEOTIDE SEQUENCE [LARGE SCALE GENOMIC DNA]</scope>
    <source>
        <strain evidence="4 5">NPDC000634</strain>
    </source>
</reference>